<organism evidence="2 3">
    <name type="scientific">Ambrosiozyma monospora</name>
    <name type="common">Yeast</name>
    <name type="synonym">Endomycopsis monosporus</name>
    <dbReference type="NCBI Taxonomy" id="43982"/>
    <lineage>
        <taxon>Eukaryota</taxon>
        <taxon>Fungi</taxon>
        <taxon>Dikarya</taxon>
        <taxon>Ascomycota</taxon>
        <taxon>Saccharomycotina</taxon>
        <taxon>Pichiomycetes</taxon>
        <taxon>Pichiales</taxon>
        <taxon>Pichiaceae</taxon>
        <taxon>Ambrosiozyma</taxon>
    </lineage>
</organism>
<evidence type="ECO:0000313" key="3">
    <source>
        <dbReference type="Proteomes" id="UP001165063"/>
    </source>
</evidence>
<feature type="compositionally biased region" description="Low complexity" evidence="1">
    <location>
        <begin position="13"/>
        <end position="32"/>
    </location>
</feature>
<evidence type="ECO:0000313" key="2">
    <source>
        <dbReference type="EMBL" id="GMG43835.1"/>
    </source>
</evidence>
<protein>
    <submittedName>
        <fullName evidence="2">Unnamed protein product</fullName>
    </submittedName>
</protein>
<dbReference type="SUPFAM" id="SSF52047">
    <property type="entry name" value="RNI-like"/>
    <property type="match status" value="1"/>
</dbReference>
<comment type="caution">
    <text evidence="2">The sequence shown here is derived from an EMBL/GenBank/DDBJ whole genome shotgun (WGS) entry which is preliminary data.</text>
</comment>
<dbReference type="Gene3D" id="3.80.10.10">
    <property type="entry name" value="Ribonuclease Inhibitor"/>
    <property type="match status" value="1"/>
</dbReference>
<feature type="region of interest" description="Disordered" evidence="1">
    <location>
        <begin position="11"/>
        <end position="33"/>
    </location>
</feature>
<name>A0A9W6Z3B5_AMBMO</name>
<proteinExistence type="predicted"/>
<dbReference type="AlphaFoldDB" id="A0A9W6Z3B5"/>
<dbReference type="InterPro" id="IPR032675">
    <property type="entry name" value="LRR_dom_sf"/>
</dbReference>
<dbReference type="EMBL" id="BSXU01004414">
    <property type="protein sequence ID" value="GMG43835.1"/>
    <property type="molecule type" value="Genomic_DNA"/>
</dbReference>
<dbReference type="Proteomes" id="UP001165063">
    <property type="component" value="Unassembled WGS sequence"/>
</dbReference>
<accession>A0A9W6Z3B5</accession>
<dbReference type="OrthoDB" id="9994419at2759"/>
<reference evidence="2" key="1">
    <citation type="submission" date="2023-04" db="EMBL/GenBank/DDBJ databases">
        <title>Ambrosiozyma monospora NBRC 1965.</title>
        <authorList>
            <person name="Ichikawa N."/>
            <person name="Sato H."/>
            <person name="Tonouchi N."/>
        </authorList>
    </citation>
    <scope>NUCLEOTIDE SEQUENCE</scope>
    <source>
        <strain evidence="2">NBRC 1965</strain>
    </source>
</reference>
<gene>
    <name evidence="2" type="ORF">Amon01_000668800</name>
</gene>
<keyword evidence="3" id="KW-1185">Reference proteome</keyword>
<sequence length="353" mass="39564">MIILIDCLPRPQPSQSHSQSQNTHDNTTTNTTEGGIELTHLSISRCSNIGSTRDLLKFFTKHPAVNNHSLQWLNLQCDTTVASPFNSVTLAYLLNHLKAKKLRYLNLGGLEVEPQHLKIIQLRFPELESLVLANSELSIDELSQFLAGVSSCAAGGIGNLKFLDLSGNKKLSRWSIDNNHFLKICPSLLAIEVDEKIYDTLTYTTGKIQVFNNFNTILPNSSNSSVSISSTPLLPCTSSTQSQSQFDSGIDIWKPFNNNGQGRRNWIFKLDTQEKQKELKGERLIFNDNIVYFDLHTGERIMKKIKFPSFLKLASRKINCSCGPFAGGVDQNDGVFPGELTERGLYRYYSLNK</sequence>
<evidence type="ECO:0000256" key="1">
    <source>
        <dbReference type="SAM" id="MobiDB-lite"/>
    </source>
</evidence>